<dbReference type="AlphaFoldDB" id="A0A1M5U6U9"/>
<keyword evidence="2" id="KW-1185">Reference proteome</keyword>
<evidence type="ECO:0000313" key="1">
    <source>
        <dbReference type="EMBL" id="SHH58727.1"/>
    </source>
</evidence>
<proteinExistence type="predicted"/>
<sequence>MVTLVYRIDCLKGGASLSRSHDLRLGASQPVKPAGTEDFVVFSDVPLRQWRECISRHR</sequence>
<name>A0A1M5U6U9_9BACT</name>
<reference evidence="1 2" key="1">
    <citation type="submission" date="2016-11" db="EMBL/GenBank/DDBJ databases">
        <authorList>
            <person name="Jaros S."/>
            <person name="Januszkiewicz K."/>
            <person name="Wedrychowicz H."/>
        </authorList>
    </citation>
    <scope>NUCLEOTIDE SEQUENCE [LARGE SCALE GENOMIC DNA]</scope>
    <source>
        <strain evidence="1 2">DSM 9705</strain>
    </source>
</reference>
<dbReference type="Proteomes" id="UP000184139">
    <property type="component" value="Unassembled WGS sequence"/>
</dbReference>
<accession>A0A1M5U6U9</accession>
<protein>
    <submittedName>
        <fullName evidence="1">Uncharacterized protein</fullName>
    </submittedName>
</protein>
<dbReference type="EMBL" id="FQXS01000004">
    <property type="protein sequence ID" value="SHH58727.1"/>
    <property type="molecule type" value="Genomic_DNA"/>
</dbReference>
<gene>
    <name evidence="1" type="ORF">SAMN02745124_01040</name>
</gene>
<organism evidence="1 2">
    <name type="scientific">Desulfofustis glycolicus DSM 9705</name>
    <dbReference type="NCBI Taxonomy" id="1121409"/>
    <lineage>
        <taxon>Bacteria</taxon>
        <taxon>Pseudomonadati</taxon>
        <taxon>Thermodesulfobacteriota</taxon>
        <taxon>Desulfobulbia</taxon>
        <taxon>Desulfobulbales</taxon>
        <taxon>Desulfocapsaceae</taxon>
        <taxon>Desulfofustis</taxon>
    </lineage>
</organism>
<evidence type="ECO:0000313" key="2">
    <source>
        <dbReference type="Proteomes" id="UP000184139"/>
    </source>
</evidence>